<keyword evidence="9" id="KW-1185">Reference proteome</keyword>
<dbReference type="Proteomes" id="UP000626026">
    <property type="component" value="Unassembled WGS sequence"/>
</dbReference>
<evidence type="ECO:0000256" key="1">
    <source>
        <dbReference type="ARBA" id="ARBA00004141"/>
    </source>
</evidence>
<dbReference type="PANTHER" id="PTHR42810">
    <property type="entry name" value="PURINE PERMEASE C1399.01C-RELATED"/>
    <property type="match status" value="1"/>
</dbReference>
<name>A0ABR7RJI1_9PROT</name>
<dbReference type="InterPro" id="IPR006043">
    <property type="entry name" value="NCS2"/>
</dbReference>
<keyword evidence="6 7" id="KW-0472">Membrane</keyword>
<dbReference type="EMBL" id="JACTVA010000009">
    <property type="protein sequence ID" value="MBC9206734.1"/>
    <property type="molecule type" value="Genomic_DNA"/>
</dbReference>
<dbReference type="RefSeq" id="WP_187783904.1">
    <property type="nucleotide sequence ID" value="NZ_JACTVA010000009.1"/>
</dbReference>
<comment type="caution">
    <text evidence="8">The sequence shown here is derived from an EMBL/GenBank/DDBJ whole genome shotgun (WGS) entry which is preliminary data.</text>
</comment>
<feature type="transmembrane region" description="Helical" evidence="7">
    <location>
        <begin position="396"/>
        <end position="415"/>
    </location>
</feature>
<feature type="transmembrane region" description="Helical" evidence="7">
    <location>
        <begin position="365"/>
        <end position="384"/>
    </location>
</feature>
<comment type="subcellular location">
    <subcellularLocation>
        <location evidence="1">Membrane</location>
        <topology evidence="1">Multi-pass membrane protein</topology>
    </subcellularLocation>
</comment>
<feature type="transmembrane region" description="Helical" evidence="7">
    <location>
        <begin position="181"/>
        <end position="203"/>
    </location>
</feature>
<dbReference type="NCBIfam" id="NF037981">
    <property type="entry name" value="NCS2_1"/>
    <property type="match status" value="1"/>
</dbReference>
<feature type="transmembrane region" description="Helical" evidence="7">
    <location>
        <begin position="151"/>
        <end position="169"/>
    </location>
</feature>
<evidence type="ECO:0000256" key="6">
    <source>
        <dbReference type="ARBA" id="ARBA00023136"/>
    </source>
</evidence>
<evidence type="ECO:0000256" key="3">
    <source>
        <dbReference type="ARBA" id="ARBA00022448"/>
    </source>
</evidence>
<feature type="transmembrane region" description="Helical" evidence="7">
    <location>
        <begin position="33"/>
        <end position="56"/>
    </location>
</feature>
<protein>
    <submittedName>
        <fullName evidence="8">Purine/pyrimidine permease</fullName>
    </submittedName>
</protein>
<proteinExistence type="inferred from homology"/>
<evidence type="ECO:0000256" key="7">
    <source>
        <dbReference type="SAM" id="Phobius"/>
    </source>
</evidence>
<feature type="transmembrane region" description="Helical" evidence="7">
    <location>
        <begin position="68"/>
        <end position="89"/>
    </location>
</feature>
<keyword evidence="5 7" id="KW-1133">Transmembrane helix</keyword>
<evidence type="ECO:0000256" key="4">
    <source>
        <dbReference type="ARBA" id="ARBA00022692"/>
    </source>
</evidence>
<feature type="transmembrane region" description="Helical" evidence="7">
    <location>
        <begin position="253"/>
        <end position="274"/>
    </location>
</feature>
<evidence type="ECO:0000313" key="9">
    <source>
        <dbReference type="Proteomes" id="UP000626026"/>
    </source>
</evidence>
<feature type="transmembrane region" description="Helical" evidence="7">
    <location>
        <begin position="210"/>
        <end position="233"/>
    </location>
</feature>
<accession>A0ABR7RJI1</accession>
<evidence type="ECO:0000256" key="5">
    <source>
        <dbReference type="ARBA" id="ARBA00022989"/>
    </source>
</evidence>
<feature type="transmembrane region" description="Helical" evidence="7">
    <location>
        <begin position="337"/>
        <end position="359"/>
    </location>
</feature>
<feature type="transmembrane region" description="Helical" evidence="7">
    <location>
        <begin position="109"/>
        <end position="139"/>
    </location>
</feature>
<comment type="similarity">
    <text evidence="2">Belongs to the nucleobase:cation symporter-2 (NCS2) (TC 2.A.40) family.</text>
</comment>
<evidence type="ECO:0000313" key="8">
    <source>
        <dbReference type="EMBL" id="MBC9206734.1"/>
    </source>
</evidence>
<feature type="transmembrane region" description="Helical" evidence="7">
    <location>
        <begin position="421"/>
        <end position="444"/>
    </location>
</feature>
<reference evidence="8 9" key="1">
    <citation type="journal article" date="2013" name="Int. J. Syst. Evol. Microbiol.">
        <title>Roseomonas aerophila sp. nov., isolated from air.</title>
        <authorList>
            <person name="Kim S.J."/>
            <person name="Weon H.Y."/>
            <person name="Ahn J.H."/>
            <person name="Hong S.B."/>
            <person name="Seok S.J."/>
            <person name="Whang K.S."/>
            <person name="Kwon S.W."/>
        </authorList>
    </citation>
    <scope>NUCLEOTIDE SEQUENCE [LARGE SCALE GENOMIC DNA]</scope>
    <source>
        <strain evidence="8 9">NBRC 108923</strain>
    </source>
</reference>
<dbReference type="Pfam" id="PF00860">
    <property type="entry name" value="Xan_ur_permease"/>
    <property type="match status" value="1"/>
</dbReference>
<keyword evidence="4 7" id="KW-0812">Transmembrane</keyword>
<dbReference type="PANTHER" id="PTHR42810:SF4">
    <property type="entry name" value="URIC ACID TRANSPORTER UACT"/>
    <property type="match status" value="1"/>
</dbReference>
<gene>
    <name evidence="8" type="ORF">IBL26_07790</name>
</gene>
<organism evidence="8 9">
    <name type="scientific">Teichococcus aerophilus</name>
    <dbReference type="NCBI Taxonomy" id="1224513"/>
    <lineage>
        <taxon>Bacteria</taxon>
        <taxon>Pseudomonadati</taxon>
        <taxon>Pseudomonadota</taxon>
        <taxon>Alphaproteobacteria</taxon>
        <taxon>Acetobacterales</taxon>
        <taxon>Roseomonadaceae</taxon>
        <taxon>Roseomonas</taxon>
    </lineage>
</organism>
<keyword evidence="3" id="KW-0813">Transport</keyword>
<evidence type="ECO:0000256" key="2">
    <source>
        <dbReference type="ARBA" id="ARBA00008821"/>
    </source>
</evidence>
<sequence>MKAWLEHAFPRPVPSRRKRPDEFVHSIDEVPPLSVLLSMGLQHGLLAMIFALYAVICAQSLGFDATRTAAFVSATVLVMGLGTMLQSLPTRFGAGLLLVSIPGPGRLPVHIAVAAHYGIGAVMGATLVAGVATIAMARIIPRLRPVFPPEVIGVVVLMLGITLVTGAVNRSVGFTADEGGISAPAVLAAVPTVACMVGIAIWGSAVWRRVAMLMGAVAGTAVTALTGTLPLASLEVPLVAVPGLGLGLPAPEFHLVPIAVILLSQFITMMDQFASTLSLDRMTDANWRRADMPMVARSITGLGVTQMLHGLFGTLAGGSSSANIGLVHATGIAARRVGFVAGAFLVAAAFFPPVAALLALTPPPVVGGILLYTAAYMITAGMDLIMSRMMNARRSFTVGLSIVLGTAVMLVPRLSQDAPEWSRIVVASGLTVASLAAVGLNAMFRIGTRRIQRRRLTSGSEGEDAQDALDFCGKLWGVRQDTVLRAGHAVGEAVEALRTTGIEGAITLTTSFDEFTLVNTLSYQGHALHLGPQAAPDLTAMLDAEDDDAMDDAVRQLSTHLILKLADRVRATQRGDMAELTLLLNH</sequence>